<organism evidence="13 14">
    <name type="scientific">Terrimonas rubra</name>
    <dbReference type="NCBI Taxonomy" id="1035890"/>
    <lineage>
        <taxon>Bacteria</taxon>
        <taxon>Pseudomonadati</taxon>
        <taxon>Bacteroidota</taxon>
        <taxon>Chitinophagia</taxon>
        <taxon>Chitinophagales</taxon>
        <taxon>Chitinophagaceae</taxon>
        <taxon>Terrimonas</taxon>
    </lineage>
</organism>
<evidence type="ECO:0000256" key="3">
    <source>
        <dbReference type="ARBA" id="ARBA00012584"/>
    </source>
</evidence>
<dbReference type="Gene3D" id="3.90.870.10">
    <property type="entry name" value="DHBP synthase"/>
    <property type="match status" value="1"/>
</dbReference>
<keyword evidence="9" id="KW-0067">ATP-binding</keyword>
<keyword evidence="14" id="KW-1185">Reference proteome</keyword>
<dbReference type="Proteomes" id="UP001597511">
    <property type="component" value="Unassembled WGS sequence"/>
</dbReference>
<comment type="subcellular location">
    <subcellularLocation>
        <location evidence="1">Cytoplasm</location>
    </subcellularLocation>
</comment>
<evidence type="ECO:0000256" key="9">
    <source>
        <dbReference type="ARBA" id="ARBA00022840"/>
    </source>
</evidence>
<dbReference type="SUPFAM" id="SSF55821">
    <property type="entry name" value="YrdC/RibB"/>
    <property type="match status" value="1"/>
</dbReference>
<evidence type="ECO:0000256" key="11">
    <source>
        <dbReference type="ARBA" id="ARBA00048366"/>
    </source>
</evidence>
<dbReference type="InterPro" id="IPR006070">
    <property type="entry name" value="Sua5-like_dom"/>
</dbReference>
<evidence type="ECO:0000256" key="5">
    <source>
        <dbReference type="ARBA" id="ARBA00022679"/>
    </source>
</evidence>
<dbReference type="RefSeq" id="WP_386098939.1">
    <property type="nucleotide sequence ID" value="NZ_JBHUOZ010000003.1"/>
</dbReference>
<evidence type="ECO:0000313" key="14">
    <source>
        <dbReference type="Proteomes" id="UP001597511"/>
    </source>
</evidence>
<evidence type="ECO:0000256" key="4">
    <source>
        <dbReference type="ARBA" id="ARBA00022490"/>
    </source>
</evidence>
<dbReference type="EMBL" id="JBHUOZ010000003">
    <property type="protein sequence ID" value="MFD2920490.1"/>
    <property type="molecule type" value="Genomic_DNA"/>
</dbReference>
<protein>
    <recommendedName>
        <fullName evidence="10">L-threonylcarbamoyladenylate synthase</fullName>
        <ecNumber evidence="3">2.7.7.87</ecNumber>
    </recommendedName>
    <alternativeName>
        <fullName evidence="10">L-threonylcarbamoyladenylate synthase</fullName>
    </alternativeName>
</protein>
<dbReference type="PANTHER" id="PTHR17490">
    <property type="entry name" value="SUA5"/>
    <property type="match status" value="1"/>
</dbReference>
<comment type="similarity">
    <text evidence="2">Belongs to the SUA5 family.</text>
</comment>
<gene>
    <name evidence="13" type="ORF">ACFS6H_12260</name>
</gene>
<reference evidence="14" key="1">
    <citation type="journal article" date="2019" name="Int. J. Syst. Evol. Microbiol.">
        <title>The Global Catalogue of Microorganisms (GCM) 10K type strain sequencing project: providing services to taxonomists for standard genome sequencing and annotation.</title>
        <authorList>
            <consortium name="The Broad Institute Genomics Platform"/>
            <consortium name="The Broad Institute Genome Sequencing Center for Infectious Disease"/>
            <person name="Wu L."/>
            <person name="Ma J."/>
        </authorList>
    </citation>
    <scope>NUCLEOTIDE SEQUENCE [LARGE SCALE GENOMIC DNA]</scope>
    <source>
        <strain evidence="14">KCTC 23299</strain>
    </source>
</reference>
<keyword evidence="6" id="KW-0819">tRNA processing</keyword>
<evidence type="ECO:0000256" key="6">
    <source>
        <dbReference type="ARBA" id="ARBA00022694"/>
    </source>
</evidence>
<comment type="catalytic activity">
    <reaction evidence="11">
        <text>L-threonine + hydrogencarbonate + ATP = L-threonylcarbamoyladenylate + diphosphate + H2O</text>
        <dbReference type="Rhea" id="RHEA:36407"/>
        <dbReference type="ChEBI" id="CHEBI:15377"/>
        <dbReference type="ChEBI" id="CHEBI:17544"/>
        <dbReference type="ChEBI" id="CHEBI:30616"/>
        <dbReference type="ChEBI" id="CHEBI:33019"/>
        <dbReference type="ChEBI" id="CHEBI:57926"/>
        <dbReference type="ChEBI" id="CHEBI:73682"/>
        <dbReference type="EC" id="2.7.7.87"/>
    </reaction>
</comment>
<evidence type="ECO:0000256" key="1">
    <source>
        <dbReference type="ARBA" id="ARBA00004496"/>
    </source>
</evidence>
<sequence length="190" mass="20966">MAVFDTDIKNAVAVLREGGTILYPTDTIWGIGCNAADPAAVEKVYQVKNRPAEKSMIILLAQERDILQYVAALDLAVFDLLDQQTKPTTVIYDNAVNLPDNLVNQDGSVAIRVVQDEFCRHLIKRLQHPLVSTSANLSGQPSPANFSLISDEVKTAVDYIVQYKQDIIAPQQASTILRWHADGTHTVIRP</sequence>
<dbReference type="NCBIfam" id="TIGR00057">
    <property type="entry name" value="L-threonylcarbamoyladenylate synthase"/>
    <property type="match status" value="1"/>
</dbReference>
<dbReference type="GO" id="GO:0061710">
    <property type="term" value="F:L-threonylcarbamoyladenylate synthase"/>
    <property type="evidence" value="ECO:0007669"/>
    <property type="project" value="UniProtKB-EC"/>
</dbReference>
<keyword evidence="4" id="KW-0963">Cytoplasm</keyword>
<evidence type="ECO:0000256" key="7">
    <source>
        <dbReference type="ARBA" id="ARBA00022695"/>
    </source>
</evidence>
<proteinExistence type="inferred from homology"/>
<dbReference type="InterPro" id="IPR050156">
    <property type="entry name" value="TC-AMP_synthase_SUA5"/>
</dbReference>
<keyword evidence="7 13" id="KW-0548">Nucleotidyltransferase</keyword>
<name>A0ABW6A571_9BACT</name>
<dbReference type="Pfam" id="PF01300">
    <property type="entry name" value="Sua5_yciO_yrdC"/>
    <property type="match status" value="1"/>
</dbReference>
<dbReference type="PANTHER" id="PTHR17490:SF16">
    <property type="entry name" value="THREONYLCARBAMOYL-AMP SYNTHASE"/>
    <property type="match status" value="1"/>
</dbReference>
<dbReference type="EC" id="2.7.7.87" evidence="3"/>
<dbReference type="InterPro" id="IPR017945">
    <property type="entry name" value="DHBP_synth_RibB-like_a/b_dom"/>
</dbReference>
<keyword evidence="5 13" id="KW-0808">Transferase</keyword>
<evidence type="ECO:0000259" key="12">
    <source>
        <dbReference type="PROSITE" id="PS51163"/>
    </source>
</evidence>
<evidence type="ECO:0000256" key="2">
    <source>
        <dbReference type="ARBA" id="ARBA00007663"/>
    </source>
</evidence>
<dbReference type="PROSITE" id="PS51163">
    <property type="entry name" value="YRDC"/>
    <property type="match status" value="1"/>
</dbReference>
<comment type="caution">
    <text evidence="13">The sequence shown here is derived from an EMBL/GenBank/DDBJ whole genome shotgun (WGS) entry which is preliminary data.</text>
</comment>
<accession>A0ABW6A571</accession>
<evidence type="ECO:0000313" key="13">
    <source>
        <dbReference type="EMBL" id="MFD2920490.1"/>
    </source>
</evidence>
<evidence type="ECO:0000256" key="10">
    <source>
        <dbReference type="ARBA" id="ARBA00029774"/>
    </source>
</evidence>
<keyword evidence="8" id="KW-0547">Nucleotide-binding</keyword>
<evidence type="ECO:0000256" key="8">
    <source>
        <dbReference type="ARBA" id="ARBA00022741"/>
    </source>
</evidence>
<feature type="domain" description="YrdC-like" evidence="12">
    <location>
        <begin position="5"/>
        <end position="190"/>
    </location>
</feature>